<dbReference type="Proteomes" id="UP001230978">
    <property type="component" value="Chromosome"/>
</dbReference>
<gene>
    <name evidence="1" type="ORF">QF092_18040</name>
</gene>
<dbReference type="RefSeq" id="WP_281466158.1">
    <property type="nucleotide sequence ID" value="NZ_CP124535.1"/>
</dbReference>
<keyword evidence="2" id="KW-1185">Reference proteome</keyword>
<protein>
    <submittedName>
        <fullName evidence="1">Uncharacterized protein</fullName>
    </submittedName>
</protein>
<reference evidence="1 2" key="1">
    <citation type="submission" date="2023-04" db="EMBL/GenBank/DDBJ databases">
        <title>YMD61, complete Genome.</title>
        <authorList>
            <person name="Zhang J."/>
        </authorList>
    </citation>
    <scope>NUCLEOTIDE SEQUENCE [LARGE SCALE GENOMIC DNA]</scope>
    <source>
        <strain evidence="1 2">YMD61</strain>
    </source>
</reference>
<name>A0ABY8Q5I9_9RHOB</name>
<accession>A0ABY8Q5I9</accession>
<sequence>MPILVPLLLICVFLAMYLMRRGRTLTRDCRWRLDRAAEGGPVWRCAVCGGLSRGGATPRHCQRKTG</sequence>
<evidence type="ECO:0000313" key="2">
    <source>
        <dbReference type="Proteomes" id="UP001230978"/>
    </source>
</evidence>
<evidence type="ECO:0000313" key="1">
    <source>
        <dbReference type="EMBL" id="WGV16124.1"/>
    </source>
</evidence>
<proteinExistence type="predicted"/>
<dbReference type="EMBL" id="CP124535">
    <property type="protein sequence ID" value="WGV16124.1"/>
    <property type="molecule type" value="Genomic_DNA"/>
</dbReference>
<organism evidence="1 2">
    <name type="scientific">Fuscovulum ytuae</name>
    <dbReference type="NCBI Taxonomy" id="3042299"/>
    <lineage>
        <taxon>Bacteria</taxon>
        <taxon>Pseudomonadati</taxon>
        <taxon>Pseudomonadota</taxon>
        <taxon>Alphaproteobacteria</taxon>
        <taxon>Rhodobacterales</taxon>
        <taxon>Paracoccaceae</taxon>
        <taxon>Fuscovulum</taxon>
    </lineage>
</organism>